<dbReference type="EMBL" id="JAHEPS010000001">
    <property type="protein sequence ID" value="MBT1443990.1"/>
    <property type="molecule type" value="Genomic_DNA"/>
</dbReference>
<proteinExistence type="predicted"/>
<keyword evidence="3" id="KW-1185">Reference proteome</keyword>
<feature type="transmembrane region" description="Helical" evidence="1">
    <location>
        <begin position="43"/>
        <end position="66"/>
    </location>
</feature>
<organism evidence="2 3">
    <name type="scientific">Shewanella jiangmenensis</name>
    <dbReference type="NCBI Taxonomy" id="2837387"/>
    <lineage>
        <taxon>Bacteria</taxon>
        <taxon>Pseudomonadati</taxon>
        <taxon>Pseudomonadota</taxon>
        <taxon>Gammaproteobacteria</taxon>
        <taxon>Alteromonadales</taxon>
        <taxon>Shewanellaceae</taxon>
        <taxon>Shewanella</taxon>
    </lineage>
</organism>
<sequence>MTKSGTMEKEVAASAGEQARSWRQDPLIQSFMRLLGLFRRSPALMLSLTYLSAGLMGLLYNAWLLWQFDFNVLPYLELSDVLLATLHYPQIIMWLVLFCCGFVLVSMLALWINERRGKSARPQKLPVWAWVIPVLLTYLVMAALMSAKTTTEKVHAGLGQWYRVQLSYPLYQSEQQKTLYLPRAQFITRTASYLFMMHEGQLTVLPHSNISALEPLAQAVAQEQ</sequence>
<feature type="transmembrane region" description="Helical" evidence="1">
    <location>
        <begin position="91"/>
        <end position="113"/>
    </location>
</feature>
<name>A0ABS5V242_9GAMM</name>
<feature type="transmembrane region" description="Helical" evidence="1">
    <location>
        <begin position="125"/>
        <end position="145"/>
    </location>
</feature>
<protein>
    <submittedName>
        <fullName evidence="2">Uncharacterized protein</fullName>
    </submittedName>
</protein>
<comment type="caution">
    <text evidence="2">The sequence shown here is derived from an EMBL/GenBank/DDBJ whole genome shotgun (WGS) entry which is preliminary data.</text>
</comment>
<reference evidence="2 3" key="1">
    <citation type="submission" date="2021-05" db="EMBL/GenBank/DDBJ databases">
        <title>Shewanella sp. JM162201.</title>
        <authorList>
            <person name="Xu S."/>
            <person name="Li A."/>
        </authorList>
    </citation>
    <scope>NUCLEOTIDE SEQUENCE [LARGE SCALE GENOMIC DNA]</scope>
    <source>
        <strain evidence="2 3">JM162201</strain>
    </source>
</reference>
<evidence type="ECO:0000313" key="3">
    <source>
        <dbReference type="Proteomes" id="UP001195903"/>
    </source>
</evidence>
<keyword evidence="1" id="KW-0812">Transmembrane</keyword>
<accession>A0ABS5V242</accession>
<gene>
    <name evidence="2" type="ORF">KJI95_05550</name>
</gene>
<evidence type="ECO:0000256" key="1">
    <source>
        <dbReference type="SAM" id="Phobius"/>
    </source>
</evidence>
<keyword evidence="1" id="KW-0472">Membrane</keyword>
<evidence type="ECO:0000313" key="2">
    <source>
        <dbReference type="EMBL" id="MBT1443990.1"/>
    </source>
</evidence>
<dbReference type="Proteomes" id="UP001195903">
    <property type="component" value="Unassembled WGS sequence"/>
</dbReference>
<dbReference type="RefSeq" id="WP_214506133.1">
    <property type="nucleotide sequence ID" value="NZ_JAHEPS010000001.1"/>
</dbReference>
<keyword evidence="1" id="KW-1133">Transmembrane helix</keyword>